<evidence type="ECO:0000313" key="3">
    <source>
        <dbReference type="Proteomes" id="UP001597374"/>
    </source>
</evidence>
<dbReference type="PROSITE" id="PS51257">
    <property type="entry name" value="PROKAR_LIPOPROTEIN"/>
    <property type="match status" value="1"/>
</dbReference>
<accession>A0ABW5CSH9</accession>
<feature type="domain" description="DUF4440" evidence="1">
    <location>
        <begin position="26"/>
        <end position="137"/>
    </location>
</feature>
<dbReference type="Pfam" id="PF14534">
    <property type="entry name" value="DUF4440"/>
    <property type="match status" value="1"/>
</dbReference>
<gene>
    <name evidence="2" type="ORF">ACFSKP_03715</name>
</gene>
<protein>
    <submittedName>
        <fullName evidence="2">YybH family protein</fullName>
    </submittedName>
</protein>
<evidence type="ECO:0000259" key="1">
    <source>
        <dbReference type="Pfam" id="PF14534"/>
    </source>
</evidence>
<name>A0ABW5CSH9_9BACT</name>
<dbReference type="Proteomes" id="UP001597374">
    <property type="component" value="Unassembled WGS sequence"/>
</dbReference>
<dbReference type="RefSeq" id="WP_250429198.1">
    <property type="nucleotide sequence ID" value="NZ_JALPRR010000002.1"/>
</dbReference>
<organism evidence="2 3">
    <name type="scientific">Pontibacter ruber</name>
    <dbReference type="NCBI Taxonomy" id="1343895"/>
    <lineage>
        <taxon>Bacteria</taxon>
        <taxon>Pseudomonadati</taxon>
        <taxon>Bacteroidota</taxon>
        <taxon>Cytophagia</taxon>
        <taxon>Cytophagales</taxon>
        <taxon>Hymenobacteraceae</taxon>
        <taxon>Pontibacter</taxon>
    </lineage>
</organism>
<sequence length="152" mass="16721">MKTIIYILAFAAIFTSCSKIEEGPNIQELNKEFIGAWNNRDSDKVISMLADDVDFVQGEIHFNGKSEVADKWVNETLGTISDLKTNVVSSGVDETMAYEAGTFSVDVLPSGPNEPHGVGEGNFILLWKKGEDGKWKLSYAQLEDMPVQAKGM</sequence>
<dbReference type="Gene3D" id="3.10.450.50">
    <property type="match status" value="1"/>
</dbReference>
<dbReference type="SUPFAM" id="SSF54427">
    <property type="entry name" value="NTF2-like"/>
    <property type="match status" value="1"/>
</dbReference>
<keyword evidence="3" id="KW-1185">Reference proteome</keyword>
<reference evidence="3" key="1">
    <citation type="journal article" date="2019" name="Int. J. Syst. Evol. Microbiol.">
        <title>The Global Catalogue of Microorganisms (GCM) 10K type strain sequencing project: providing services to taxonomists for standard genome sequencing and annotation.</title>
        <authorList>
            <consortium name="The Broad Institute Genomics Platform"/>
            <consortium name="The Broad Institute Genome Sequencing Center for Infectious Disease"/>
            <person name="Wu L."/>
            <person name="Ma J."/>
        </authorList>
    </citation>
    <scope>NUCLEOTIDE SEQUENCE [LARGE SCALE GENOMIC DNA]</scope>
    <source>
        <strain evidence="3">CGMCC 4.1782</strain>
    </source>
</reference>
<dbReference type="InterPro" id="IPR027843">
    <property type="entry name" value="DUF4440"/>
</dbReference>
<dbReference type="EMBL" id="JBHUIM010000001">
    <property type="protein sequence ID" value="MFD2245346.1"/>
    <property type="molecule type" value="Genomic_DNA"/>
</dbReference>
<dbReference type="InterPro" id="IPR032710">
    <property type="entry name" value="NTF2-like_dom_sf"/>
</dbReference>
<proteinExistence type="predicted"/>
<evidence type="ECO:0000313" key="2">
    <source>
        <dbReference type="EMBL" id="MFD2245346.1"/>
    </source>
</evidence>
<comment type="caution">
    <text evidence="2">The sequence shown here is derived from an EMBL/GenBank/DDBJ whole genome shotgun (WGS) entry which is preliminary data.</text>
</comment>